<keyword evidence="12" id="KW-0675">Receptor</keyword>
<dbReference type="InterPro" id="IPR008969">
    <property type="entry name" value="CarboxyPept-like_regulatory"/>
</dbReference>
<dbReference type="Pfam" id="PF00593">
    <property type="entry name" value="TonB_dep_Rec_b-barrel"/>
    <property type="match status" value="1"/>
</dbReference>
<evidence type="ECO:0000256" key="5">
    <source>
        <dbReference type="ARBA" id="ARBA00023077"/>
    </source>
</evidence>
<comment type="subcellular location">
    <subcellularLocation>
        <location evidence="1 8">Cell outer membrane</location>
        <topology evidence="1 8">Multi-pass membrane protein</topology>
    </subcellularLocation>
</comment>
<comment type="similarity">
    <text evidence="8 9">Belongs to the TonB-dependent receptor family.</text>
</comment>
<accession>A0ABT0HTL4</accession>
<dbReference type="SUPFAM" id="SSF49464">
    <property type="entry name" value="Carboxypeptidase regulatory domain-like"/>
    <property type="match status" value="1"/>
</dbReference>
<evidence type="ECO:0000256" key="9">
    <source>
        <dbReference type="RuleBase" id="RU003357"/>
    </source>
</evidence>
<keyword evidence="13" id="KW-1185">Reference proteome</keyword>
<keyword evidence="6 8" id="KW-0472">Membrane</keyword>
<dbReference type="InterPro" id="IPR039426">
    <property type="entry name" value="TonB-dep_rcpt-like"/>
</dbReference>
<proteinExistence type="inferred from homology"/>
<dbReference type="Gene3D" id="2.60.40.1120">
    <property type="entry name" value="Carboxypeptidase-like, regulatory domain"/>
    <property type="match status" value="1"/>
</dbReference>
<dbReference type="Pfam" id="PF07715">
    <property type="entry name" value="Plug"/>
    <property type="match status" value="1"/>
</dbReference>
<dbReference type="Gene3D" id="2.170.130.10">
    <property type="entry name" value="TonB-dependent receptor, plug domain"/>
    <property type="match status" value="1"/>
</dbReference>
<evidence type="ECO:0000256" key="7">
    <source>
        <dbReference type="ARBA" id="ARBA00023237"/>
    </source>
</evidence>
<feature type="domain" description="TonB-dependent receptor plug" evidence="11">
    <location>
        <begin position="172"/>
        <end position="287"/>
    </location>
</feature>
<dbReference type="InterPro" id="IPR000531">
    <property type="entry name" value="Beta-barrel_TonB"/>
</dbReference>
<evidence type="ECO:0000256" key="3">
    <source>
        <dbReference type="ARBA" id="ARBA00022452"/>
    </source>
</evidence>
<sequence length="1063" mass="115363">MRQKRLLYYVVLVGSLSPVLTQGRQMLDEGPGKTPESLLPATIIVIHEEQGWAKTLPLVATTNRQQADDQLISGTITDEKGATLPGVSVLLKESSRGSAGPGSTNRQRGAVTDANGRFQLAVPDEATLVVSFVGYLTQEIAVGNRQTINVQLVPDTKALEEVVVVGYGTQRKVETTGAIASVKAADLLQTPVANVAQGLQARVAGVQITQNSGAPGGNVSVRIRGTNSINGSSEPLYVIDGIQIANTGNITDVSPLSQINPNDIESIDVLKDASSTAIYGARAANGVVLITTKRGKDGATRVSYDGYGGVQQVNKTLNVLDARQFAQLENEVYKRSIYTDPSSLGEGTNWQNLIFRKAPIQSHQLSVTGGNQKTQLALSLNYFNQDGIIKNSSFERYSFRSNIDHRLSDRVKIGTSLYYGYSVNRGVSVGGTGSDVTSSRAGVLGAAVAAPPTLVPYRADGSVYPFQDQMNGQYQEVTNPLNFITPINRQTSQRILANVYVDFALFKGFTYRPSFNVDLGNTLSEFYSPLSLLSQSQLASGGGSASNVTSFGRTLLHESIFTYRTRLAEHHTLAATAVLATQANVNQSYTQTASNFPNDITENNSVGLAVNQRLSSDKNKSRLDSYLGRINYGYKDRYFLDLTARADGSSKFGENNKYGFFPAVAGAWRIVEEPFMKSIPVVSDLKLRGSWGITGNAGAIDPYQSLATVVASGLNYNYNHNPVTGINPNAIPNPDLKWERSTQVDVGLDVSLLNNRLSVVVDYYNKRTDNLLFQKVLPMSSGYTFITGNFGSIQNRGVELAINGRILQGSKRGLQWDASANVTFNKNEVLALDGILDELPRSAFALLKIGYPMGLYRTYIFDGISQTGEAILPGYDGRVGGHKVKDINGDGTITAADQVMVGNSQPKYIFGFSSSFRYRGFDLNLFVQGVQGNKLMNLFRYTFETALGQQNVLAGMANRWSTTNPNNEYASGFQGGRLPISDRYVEDASFVRLKNVSLGYTFPKIKGINQIRIYVSANNALTLTNYTGFDPEVNNFGNATTQFVDNGTYPIARSFLGGLQITL</sequence>
<keyword evidence="3 8" id="KW-1134">Transmembrane beta strand</keyword>
<reference evidence="12 13" key="1">
    <citation type="submission" date="2022-04" db="EMBL/GenBank/DDBJ databases">
        <title>Spirosoma sp. strain RP8 genome sequencing and assembly.</title>
        <authorList>
            <person name="Jung Y."/>
        </authorList>
    </citation>
    <scope>NUCLEOTIDE SEQUENCE [LARGE SCALE GENOMIC DNA]</scope>
    <source>
        <strain evidence="12 13">RP8</strain>
    </source>
</reference>
<evidence type="ECO:0000256" key="2">
    <source>
        <dbReference type="ARBA" id="ARBA00022448"/>
    </source>
</evidence>
<dbReference type="Pfam" id="PF13715">
    <property type="entry name" value="CarbopepD_reg_2"/>
    <property type="match status" value="1"/>
</dbReference>
<name>A0ABT0HTL4_9BACT</name>
<evidence type="ECO:0000259" key="11">
    <source>
        <dbReference type="Pfam" id="PF07715"/>
    </source>
</evidence>
<protein>
    <submittedName>
        <fullName evidence="12">TonB-dependent receptor</fullName>
    </submittedName>
</protein>
<feature type="domain" description="TonB-dependent receptor-like beta-barrel" evidence="10">
    <location>
        <begin position="482"/>
        <end position="1019"/>
    </location>
</feature>
<dbReference type="InterPro" id="IPR023996">
    <property type="entry name" value="TonB-dep_OMP_SusC/RagA"/>
</dbReference>
<evidence type="ECO:0000256" key="8">
    <source>
        <dbReference type="PROSITE-ProRule" id="PRU01360"/>
    </source>
</evidence>
<evidence type="ECO:0000256" key="6">
    <source>
        <dbReference type="ARBA" id="ARBA00023136"/>
    </source>
</evidence>
<keyword evidence="4 8" id="KW-0812">Transmembrane</keyword>
<evidence type="ECO:0000313" key="12">
    <source>
        <dbReference type="EMBL" id="MCK8495489.1"/>
    </source>
</evidence>
<evidence type="ECO:0000256" key="4">
    <source>
        <dbReference type="ARBA" id="ARBA00022692"/>
    </source>
</evidence>
<dbReference type="InterPro" id="IPR012910">
    <property type="entry name" value="Plug_dom"/>
</dbReference>
<dbReference type="NCBIfam" id="TIGR04057">
    <property type="entry name" value="SusC_RagA_signa"/>
    <property type="match status" value="1"/>
</dbReference>
<dbReference type="RefSeq" id="WP_248480281.1">
    <property type="nucleotide sequence ID" value="NZ_JALPRF010000008.1"/>
</dbReference>
<evidence type="ECO:0000259" key="10">
    <source>
        <dbReference type="Pfam" id="PF00593"/>
    </source>
</evidence>
<organism evidence="12 13">
    <name type="scientific">Spirosoma liriopis</name>
    <dbReference type="NCBI Taxonomy" id="2937440"/>
    <lineage>
        <taxon>Bacteria</taxon>
        <taxon>Pseudomonadati</taxon>
        <taxon>Bacteroidota</taxon>
        <taxon>Cytophagia</taxon>
        <taxon>Cytophagales</taxon>
        <taxon>Cytophagaceae</taxon>
        <taxon>Spirosoma</taxon>
    </lineage>
</organism>
<dbReference type="Proteomes" id="UP001202180">
    <property type="component" value="Unassembled WGS sequence"/>
</dbReference>
<gene>
    <name evidence="12" type="ORF">M0L20_26725</name>
</gene>
<dbReference type="InterPro" id="IPR036942">
    <property type="entry name" value="Beta-barrel_TonB_sf"/>
</dbReference>
<dbReference type="PROSITE" id="PS52016">
    <property type="entry name" value="TONB_DEPENDENT_REC_3"/>
    <property type="match status" value="1"/>
</dbReference>
<dbReference type="SUPFAM" id="SSF56935">
    <property type="entry name" value="Porins"/>
    <property type="match status" value="1"/>
</dbReference>
<evidence type="ECO:0000313" key="13">
    <source>
        <dbReference type="Proteomes" id="UP001202180"/>
    </source>
</evidence>
<keyword evidence="2 8" id="KW-0813">Transport</keyword>
<evidence type="ECO:0000256" key="1">
    <source>
        <dbReference type="ARBA" id="ARBA00004571"/>
    </source>
</evidence>
<dbReference type="EMBL" id="JALPRF010000008">
    <property type="protein sequence ID" value="MCK8495489.1"/>
    <property type="molecule type" value="Genomic_DNA"/>
</dbReference>
<comment type="caution">
    <text evidence="12">The sequence shown here is derived from an EMBL/GenBank/DDBJ whole genome shotgun (WGS) entry which is preliminary data.</text>
</comment>
<dbReference type="InterPro" id="IPR023997">
    <property type="entry name" value="TonB-dep_OMP_SusC/RagA_CS"/>
</dbReference>
<dbReference type="Gene3D" id="2.40.170.20">
    <property type="entry name" value="TonB-dependent receptor, beta-barrel domain"/>
    <property type="match status" value="1"/>
</dbReference>
<dbReference type="InterPro" id="IPR037066">
    <property type="entry name" value="Plug_dom_sf"/>
</dbReference>
<keyword evidence="5 9" id="KW-0798">TonB box</keyword>
<keyword evidence="7 8" id="KW-0998">Cell outer membrane</keyword>
<dbReference type="NCBIfam" id="TIGR04056">
    <property type="entry name" value="OMP_RagA_SusC"/>
    <property type="match status" value="1"/>
</dbReference>